<organism evidence="1 2">
    <name type="scientific">Merdimonas faecis</name>
    <dbReference type="NCBI Taxonomy" id="1653435"/>
    <lineage>
        <taxon>Bacteria</taxon>
        <taxon>Bacillati</taxon>
        <taxon>Bacillota</taxon>
        <taxon>Clostridia</taxon>
        <taxon>Lachnospirales</taxon>
        <taxon>Lachnospiraceae</taxon>
        <taxon>Merdimonas</taxon>
    </lineage>
</organism>
<proteinExistence type="predicted"/>
<reference evidence="1" key="2">
    <citation type="submission" date="2021-09" db="EMBL/GenBank/DDBJ databases">
        <authorList>
            <person name="Gilroy R."/>
        </authorList>
    </citation>
    <scope>NUCLEOTIDE SEQUENCE</scope>
    <source>
        <strain evidence="1">USAMLcec4-12693</strain>
    </source>
</reference>
<name>A0A9D3AJ13_9FIRM</name>
<evidence type="ECO:0000313" key="1">
    <source>
        <dbReference type="EMBL" id="HJH49592.1"/>
    </source>
</evidence>
<dbReference type="Proteomes" id="UP000813420">
    <property type="component" value="Unassembled WGS sequence"/>
</dbReference>
<sequence>MIVETQKHGECTCHFDDSAYIQKTQEEVDSVLCMFSAFVLDCVRKNKTA</sequence>
<comment type="caution">
    <text evidence="1">The sequence shown here is derived from an EMBL/GenBank/DDBJ whole genome shotgun (WGS) entry which is preliminary data.</text>
</comment>
<dbReference type="AlphaFoldDB" id="A0A9D3AJ13"/>
<accession>A0A9D3AJ13</accession>
<gene>
    <name evidence="1" type="ORF">K8V39_04945</name>
</gene>
<dbReference type="RefSeq" id="WP_277271847.1">
    <property type="nucleotide sequence ID" value="NZ_DYXE01000048.1"/>
</dbReference>
<dbReference type="EMBL" id="DYXE01000048">
    <property type="protein sequence ID" value="HJH49592.1"/>
    <property type="molecule type" value="Genomic_DNA"/>
</dbReference>
<reference evidence="1" key="1">
    <citation type="journal article" date="2021" name="PeerJ">
        <title>Extensive microbial diversity within the chicken gut microbiome revealed by metagenomics and culture.</title>
        <authorList>
            <person name="Gilroy R."/>
            <person name="Ravi A."/>
            <person name="Getino M."/>
            <person name="Pursley I."/>
            <person name="Horton D.L."/>
            <person name="Alikhan N.F."/>
            <person name="Baker D."/>
            <person name="Gharbi K."/>
            <person name="Hall N."/>
            <person name="Watson M."/>
            <person name="Adriaenssens E.M."/>
            <person name="Foster-Nyarko E."/>
            <person name="Jarju S."/>
            <person name="Secka A."/>
            <person name="Antonio M."/>
            <person name="Oren A."/>
            <person name="Chaudhuri R.R."/>
            <person name="La Ragione R."/>
            <person name="Hildebrand F."/>
            <person name="Pallen M.J."/>
        </authorList>
    </citation>
    <scope>NUCLEOTIDE SEQUENCE</scope>
    <source>
        <strain evidence="1">USAMLcec4-12693</strain>
    </source>
</reference>
<evidence type="ECO:0000313" key="2">
    <source>
        <dbReference type="Proteomes" id="UP000813420"/>
    </source>
</evidence>
<protein>
    <submittedName>
        <fullName evidence="1">Uncharacterized protein</fullName>
    </submittedName>
</protein>